<evidence type="ECO:0000313" key="2">
    <source>
        <dbReference type="Proteomes" id="UP000198382"/>
    </source>
</evidence>
<gene>
    <name evidence="1" type="ORF">B0A65_17675</name>
</gene>
<reference evidence="1 2" key="1">
    <citation type="submission" date="2016-11" db="EMBL/GenBank/DDBJ databases">
        <title>Whole genomes of Flavobacteriaceae.</title>
        <authorList>
            <person name="Stine C."/>
            <person name="Li C."/>
            <person name="Tadesse D."/>
        </authorList>
    </citation>
    <scope>NUCLEOTIDE SEQUENCE [LARGE SCALE GENOMIC DNA]</scope>
    <source>
        <strain evidence="1 2">DSM 15937</strain>
    </source>
</reference>
<keyword evidence="2" id="KW-1185">Reference proteome</keyword>
<dbReference type="Proteomes" id="UP000198382">
    <property type="component" value="Unassembled WGS sequence"/>
</dbReference>
<dbReference type="EMBL" id="MUGV01000031">
    <property type="protein sequence ID" value="OXA77128.1"/>
    <property type="molecule type" value="Genomic_DNA"/>
</dbReference>
<evidence type="ECO:0000313" key="1">
    <source>
        <dbReference type="EMBL" id="OXA77128.1"/>
    </source>
</evidence>
<proteinExistence type="predicted"/>
<accession>A0ABX4BMK4</accession>
<sequence>MEKLKKIDDLIVKHINLKKLGFRHLDYMMECNTGTFYRETKDKYDVLTYGFGYDYRLYDPITMSKEDGMRSYISFKSVEKILNSILPDPYASESFSHSWNFIFYCQQTLTNEMIPNINSPDELTHEIAYENGQILDENILKAINNMNVYIEHYHLPFFDEFLTIQDINDKILEKYDWMDWNDYFFKAPFFKAIIIMKLCRNNKKYDEFTKMYKSRIYDAIQEGENDNLYLVPYYENFLKVMDYLESGKYKELMV</sequence>
<protein>
    <submittedName>
        <fullName evidence="1">Uncharacterized protein</fullName>
    </submittedName>
</protein>
<comment type="caution">
    <text evidence="1">The sequence shown here is derived from an EMBL/GenBank/DDBJ whole genome shotgun (WGS) entry which is preliminary data.</text>
</comment>
<name>A0ABX4BMK4_FLAFR</name>
<organism evidence="1 2">
    <name type="scientific">Flavobacterium frigidimaris</name>
    <dbReference type="NCBI Taxonomy" id="262320"/>
    <lineage>
        <taxon>Bacteria</taxon>
        <taxon>Pseudomonadati</taxon>
        <taxon>Bacteroidota</taxon>
        <taxon>Flavobacteriia</taxon>
        <taxon>Flavobacteriales</taxon>
        <taxon>Flavobacteriaceae</taxon>
        <taxon>Flavobacterium</taxon>
    </lineage>
</organism>
<dbReference type="RefSeq" id="WP_074659898.1">
    <property type="nucleotide sequence ID" value="NZ_MUGV01000031.1"/>
</dbReference>